<protein>
    <submittedName>
        <fullName evidence="3">Stretch-activated cation channel mid1</fullName>
    </submittedName>
</protein>
<feature type="compositionally biased region" description="Polar residues" evidence="1">
    <location>
        <begin position="333"/>
        <end position="346"/>
    </location>
</feature>
<dbReference type="GO" id="GO:0098703">
    <property type="term" value="P:calcium ion import across plasma membrane"/>
    <property type="evidence" value="ECO:0007669"/>
    <property type="project" value="InterPro"/>
</dbReference>
<feature type="region of interest" description="Disordered" evidence="1">
    <location>
        <begin position="314"/>
        <end position="356"/>
    </location>
</feature>
<feature type="compositionally biased region" description="Polar residues" evidence="1">
    <location>
        <begin position="43"/>
        <end position="54"/>
    </location>
</feature>
<sequence>MVALRAWLTLLVFLVLISARDCDAAKSTSSSSNQRHASSSKSESPTNTQSSNKIKTQLPTLSTASFVSASTGIASETSGVPVVNAESTPYVLQDSVMVRTDLGMNQTNGLFFMFNTTADTPIYVSLSLCDGPRIPAYNTSNSTLLSELGLNANQARQVTLVSMFVSPKWSIPRPGPDSGLSSSYLGYAQGGWAQVHLPKGSTDGIWIGIYPPLDPRGLDGIYRVQLSASTKAQLEAVASEPGLFYDDSDAESALLTSFNYTSPAPNISLIVLPTEGQYSLSSLTYLNSSFCAILDLWQDLSRSSESIKVNSSETSRNTVNVVTRGDMLKQKKQSSAQPVPSINDTAGLQPPGADYGQGDLDGTKYNIADLIERATSSNASESESGQQDNSPQVRMQFLASGLDPGRNYTAYLVSSQNNSGILSRTLYPSIKFVTKQNPNCRLLYDVPFCPELAYSIPSNPSRSMTYALQVLEDMVSANYGNFSATLGTFPCDSDEFGKYSSVTTCNDCMRAYQSWLCAVAIPRCTDLINTTESAASQDGTDLEGLPMPADTHLYPYVVNRVGPNSSRQRFIDELLAPGDYGELLPCISTCEMVTRSCPPIMNWLCPKWTVTAQRDYGTFADAGTDGLGAGLNGGAGPEGLRYGGAPSRYVAYDSFGHVFCNAMDVDRLLRQASSSSSLRPNLALFLLVSIIPWVLL</sequence>
<name>A0AAF0F926_9BASI</name>
<dbReference type="Pfam" id="PF12929">
    <property type="entry name" value="Mid1"/>
    <property type="match status" value="2"/>
</dbReference>
<dbReference type="GO" id="GO:0005262">
    <property type="term" value="F:calcium channel activity"/>
    <property type="evidence" value="ECO:0007669"/>
    <property type="project" value="InterPro"/>
</dbReference>
<keyword evidence="2" id="KW-0732">Signal</keyword>
<feature type="region of interest" description="Disordered" evidence="1">
    <location>
        <begin position="26"/>
        <end position="54"/>
    </location>
</feature>
<feature type="compositionally biased region" description="Low complexity" evidence="1">
    <location>
        <begin position="27"/>
        <end position="42"/>
    </location>
</feature>
<evidence type="ECO:0000256" key="2">
    <source>
        <dbReference type="SAM" id="SignalP"/>
    </source>
</evidence>
<evidence type="ECO:0000313" key="3">
    <source>
        <dbReference type="EMBL" id="WFD41981.1"/>
    </source>
</evidence>
<evidence type="ECO:0000256" key="1">
    <source>
        <dbReference type="SAM" id="MobiDB-lite"/>
    </source>
</evidence>
<evidence type="ECO:0000313" key="4">
    <source>
        <dbReference type="Proteomes" id="UP001214628"/>
    </source>
</evidence>
<dbReference type="Proteomes" id="UP001214628">
    <property type="component" value="Chromosome 1"/>
</dbReference>
<dbReference type="EMBL" id="CP118375">
    <property type="protein sequence ID" value="WFD41981.1"/>
    <property type="molecule type" value="Genomic_DNA"/>
</dbReference>
<dbReference type="PANTHER" id="PTHR39142:SF1">
    <property type="entry name" value="AEL197CP"/>
    <property type="match status" value="1"/>
</dbReference>
<proteinExistence type="predicted"/>
<dbReference type="InterPro" id="IPR024338">
    <property type="entry name" value="MID1/Yam8"/>
</dbReference>
<accession>A0AAF0F926</accession>
<dbReference type="AlphaFoldDB" id="A0AAF0F926"/>
<organism evidence="3 4">
    <name type="scientific">Malassezia psittaci</name>
    <dbReference type="NCBI Taxonomy" id="1821823"/>
    <lineage>
        <taxon>Eukaryota</taxon>
        <taxon>Fungi</taxon>
        <taxon>Dikarya</taxon>
        <taxon>Basidiomycota</taxon>
        <taxon>Ustilaginomycotina</taxon>
        <taxon>Malasseziomycetes</taxon>
        <taxon>Malasseziales</taxon>
        <taxon>Malasseziaceae</taxon>
        <taxon>Malassezia</taxon>
    </lineage>
</organism>
<reference evidence="3" key="1">
    <citation type="submission" date="2023-02" db="EMBL/GenBank/DDBJ databases">
        <title>Mating type loci evolution in Malassezia.</title>
        <authorList>
            <person name="Coelho M.A."/>
        </authorList>
    </citation>
    <scope>NUCLEOTIDE SEQUENCE</scope>
    <source>
        <strain evidence="3">CBS 14136</strain>
    </source>
</reference>
<gene>
    <name evidence="3" type="primary">MID1</name>
    <name evidence="3" type="ORF">MPSI1_000620</name>
</gene>
<keyword evidence="4" id="KW-1185">Reference proteome</keyword>
<feature type="signal peptide" evidence="2">
    <location>
        <begin position="1"/>
        <end position="19"/>
    </location>
</feature>
<feature type="chain" id="PRO_5041963135" evidence="2">
    <location>
        <begin position="20"/>
        <end position="696"/>
    </location>
</feature>
<dbReference type="PANTHER" id="PTHR39142">
    <property type="entry name" value="MID1P"/>
    <property type="match status" value="1"/>
</dbReference>